<dbReference type="Proteomes" id="UP000183832">
    <property type="component" value="Unassembled WGS sequence"/>
</dbReference>
<evidence type="ECO:0000313" key="2">
    <source>
        <dbReference type="Proteomes" id="UP000183832"/>
    </source>
</evidence>
<organism evidence="1 2">
    <name type="scientific">Clunio marinus</name>
    <dbReference type="NCBI Taxonomy" id="568069"/>
    <lineage>
        <taxon>Eukaryota</taxon>
        <taxon>Metazoa</taxon>
        <taxon>Ecdysozoa</taxon>
        <taxon>Arthropoda</taxon>
        <taxon>Hexapoda</taxon>
        <taxon>Insecta</taxon>
        <taxon>Pterygota</taxon>
        <taxon>Neoptera</taxon>
        <taxon>Endopterygota</taxon>
        <taxon>Diptera</taxon>
        <taxon>Nematocera</taxon>
        <taxon>Chironomoidea</taxon>
        <taxon>Chironomidae</taxon>
        <taxon>Clunio</taxon>
    </lineage>
</organism>
<gene>
    <name evidence="1" type="ORF">CLUMA_CG009471</name>
</gene>
<keyword evidence="2" id="KW-1185">Reference proteome</keyword>
<evidence type="ECO:0000313" key="1">
    <source>
        <dbReference type="EMBL" id="CRK96032.1"/>
    </source>
</evidence>
<name>A0A1J1I706_9DIPT</name>
<accession>A0A1J1I706</accession>
<reference evidence="1 2" key="1">
    <citation type="submission" date="2015-04" db="EMBL/GenBank/DDBJ databases">
        <authorList>
            <person name="Syromyatnikov M.Y."/>
            <person name="Popov V.N."/>
        </authorList>
    </citation>
    <scope>NUCLEOTIDE SEQUENCE [LARGE SCALE GENOMIC DNA]</scope>
</reference>
<sequence length="93" mass="11076">MQRKVMKVKKSLAQQSSSYSCYFRLLEYFKHIKLRLGTHKKDASDIDERTNVNQRKKSFKDEKVFISGLKMSHIYVDVEDKNEKLKCDKAWSL</sequence>
<dbReference type="AlphaFoldDB" id="A0A1J1I706"/>
<protein>
    <submittedName>
        <fullName evidence="1">CLUMA_CG009471, isoform A</fullName>
    </submittedName>
</protein>
<dbReference type="PROSITE" id="PS51257">
    <property type="entry name" value="PROKAR_LIPOPROTEIN"/>
    <property type="match status" value="1"/>
</dbReference>
<proteinExistence type="predicted"/>
<dbReference type="EMBL" id="CVRI01000043">
    <property type="protein sequence ID" value="CRK96032.1"/>
    <property type="molecule type" value="Genomic_DNA"/>
</dbReference>